<dbReference type="SUPFAM" id="SSF56112">
    <property type="entry name" value="Protein kinase-like (PK-like)"/>
    <property type="match status" value="1"/>
</dbReference>
<name>A0ABM2A792_AEDAL</name>
<dbReference type="PANTHER" id="PTHR11012">
    <property type="entry name" value="PROTEIN KINASE-LIKE DOMAIN-CONTAINING"/>
    <property type="match status" value="1"/>
</dbReference>
<dbReference type="InterPro" id="IPR015897">
    <property type="entry name" value="CHK_kinase-like"/>
</dbReference>
<dbReference type="Pfam" id="PF02958">
    <property type="entry name" value="EcKL"/>
    <property type="match status" value="1"/>
</dbReference>
<dbReference type="RefSeq" id="XP_019559295.3">
    <property type="nucleotide sequence ID" value="XM_019703750.4"/>
</dbReference>
<sequence>MDTVPQFVLDAVRKAAEKCGFHGQDLVIRIEPCNSQDGFIGQLFRATLKQQGSPDKSLICKIPPLCAARREQFDASPMFEREPWFYERILPEFERYQREKGVDRRDGFTAYAKSYVAYYESMDQGTVLVMEDLGRRGFRMYNKLLPLDYGHMELAMVQLGRFHAVSFAMKRDQPDVYESLKVPNAIVEMFEKNRYCQFLVSESLKLALEIPGLNETEREVLNKLKDNVLAELVECLDVGKAEPYSAIIHGDCWINNCMFSYEEDGISPEQLILIDWQLGCCAAPAVELVYLFYLCTDAQFREKHFEEMVILYHQSFGTLLRKLGGNPDVDFPYGVLRKQLKQVGRYGVMMGSFLVPAMCIASEDLPNLDESAARQMSTDQYELPYKLDETSLPIYQERMLGVIRDAMKFGCFDI</sequence>
<evidence type="ECO:0000313" key="2">
    <source>
        <dbReference type="EnsemblMetazoa" id="AALFPA23_025138.P37472"/>
    </source>
</evidence>
<protein>
    <recommendedName>
        <fullName evidence="1">CHK kinase-like domain-containing protein</fullName>
    </recommendedName>
</protein>
<reference evidence="2" key="2">
    <citation type="submission" date="2025-05" db="UniProtKB">
        <authorList>
            <consortium name="EnsemblMetazoa"/>
        </authorList>
    </citation>
    <scope>IDENTIFICATION</scope>
    <source>
        <strain evidence="2">Foshan</strain>
    </source>
</reference>
<keyword evidence="3" id="KW-1185">Reference proteome</keyword>
<dbReference type="GeneID" id="109428075"/>
<dbReference type="PANTHER" id="PTHR11012:SF54">
    <property type="entry name" value="CHK KINASE-LIKE DOMAIN-CONTAINING PROTEIN"/>
    <property type="match status" value="1"/>
</dbReference>
<dbReference type="Gene3D" id="3.90.1200.10">
    <property type="match status" value="1"/>
</dbReference>
<evidence type="ECO:0000313" key="3">
    <source>
        <dbReference type="Proteomes" id="UP000069940"/>
    </source>
</evidence>
<organism evidence="2 3">
    <name type="scientific">Aedes albopictus</name>
    <name type="common">Asian tiger mosquito</name>
    <name type="synonym">Stegomyia albopicta</name>
    <dbReference type="NCBI Taxonomy" id="7160"/>
    <lineage>
        <taxon>Eukaryota</taxon>
        <taxon>Metazoa</taxon>
        <taxon>Ecdysozoa</taxon>
        <taxon>Arthropoda</taxon>
        <taxon>Hexapoda</taxon>
        <taxon>Insecta</taxon>
        <taxon>Pterygota</taxon>
        <taxon>Neoptera</taxon>
        <taxon>Endopterygota</taxon>
        <taxon>Diptera</taxon>
        <taxon>Nematocera</taxon>
        <taxon>Culicoidea</taxon>
        <taxon>Culicidae</taxon>
        <taxon>Culicinae</taxon>
        <taxon>Aedini</taxon>
        <taxon>Aedes</taxon>
        <taxon>Stegomyia</taxon>
    </lineage>
</organism>
<dbReference type="SMART" id="SM00587">
    <property type="entry name" value="CHK"/>
    <property type="match status" value="1"/>
</dbReference>
<feature type="domain" description="CHK kinase-like" evidence="1">
    <location>
        <begin position="128"/>
        <end position="322"/>
    </location>
</feature>
<dbReference type="InterPro" id="IPR011009">
    <property type="entry name" value="Kinase-like_dom_sf"/>
</dbReference>
<evidence type="ECO:0000259" key="1">
    <source>
        <dbReference type="SMART" id="SM00587"/>
    </source>
</evidence>
<dbReference type="Proteomes" id="UP000069940">
    <property type="component" value="Unassembled WGS sequence"/>
</dbReference>
<accession>A0ABM2A792</accession>
<dbReference type="InterPro" id="IPR004119">
    <property type="entry name" value="EcKL"/>
</dbReference>
<proteinExistence type="predicted"/>
<reference evidence="3" key="1">
    <citation type="journal article" date="2015" name="Proc. Natl. Acad. Sci. U.S.A.">
        <title>Genome sequence of the Asian Tiger mosquito, Aedes albopictus, reveals insights into its biology, genetics, and evolution.</title>
        <authorList>
            <person name="Chen X.G."/>
            <person name="Jiang X."/>
            <person name="Gu J."/>
            <person name="Xu M."/>
            <person name="Wu Y."/>
            <person name="Deng Y."/>
            <person name="Zhang C."/>
            <person name="Bonizzoni M."/>
            <person name="Dermauw W."/>
            <person name="Vontas J."/>
            <person name="Armbruster P."/>
            <person name="Huang X."/>
            <person name="Yang Y."/>
            <person name="Zhang H."/>
            <person name="He W."/>
            <person name="Peng H."/>
            <person name="Liu Y."/>
            <person name="Wu K."/>
            <person name="Chen J."/>
            <person name="Lirakis M."/>
            <person name="Topalis P."/>
            <person name="Van Leeuwen T."/>
            <person name="Hall A.B."/>
            <person name="Jiang X."/>
            <person name="Thorpe C."/>
            <person name="Mueller R.L."/>
            <person name="Sun C."/>
            <person name="Waterhouse R.M."/>
            <person name="Yan G."/>
            <person name="Tu Z.J."/>
            <person name="Fang X."/>
            <person name="James A.A."/>
        </authorList>
    </citation>
    <scope>NUCLEOTIDE SEQUENCE [LARGE SCALE GENOMIC DNA]</scope>
    <source>
        <strain evidence="3">Foshan</strain>
    </source>
</reference>
<dbReference type="EnsemblMetazoa" id="AALFPA23_025138.R37472">
    <property type="protein sequence ID" value="AALFPA23_025138.P37472"/>
    <property type="gene ID" value="AALFPA23_025138"/>
</dbReference>